<evidence type="ECO:0000256" key="4">
    <source>
        <dbReference type="ARBA" id="ARBA00022801"/>
    </source>
</evidence>
<feature type="region of interest" description="Disordered" evidence="9">
    <location>
        <begin position="62"/>
        <end position="92"/>
    </location>
</feature>
<dbReference type="SUPFAM" id="SSF55486">
    <property type="entry name" value="Metalloproteases ('zincins'), catalytic domain"/>
    <property type="match status" value="1"/>
</dbReference>
<dbReference type="Pfam" id="PF13639">
    <property type="entry name" value="zf-RING_2"/>
    <property type="match status" value="1"/>
</dbReference>
<dbReference type="GO" id="GO:0006508">
    <property type="term" value="P:proteolysis"/>
    <property type="evidence" value="ECO:0007669"/>
    <property type="project" value="UniProtKB-KW"/>
</dbReference>
<dbReference type="GO" id="GO:0004222">
    <property type="term" value="F:metalloendopeptidase activity"/>
    <property type="evidence" value="ECO:0007669"/>
    <property type="project" value="InterPro"/>
</dbReference>
<dbReference type="Proteomes" id="UP001178507">
    <property type="component" value="Unassembled WGS sequence"/>
</dbReference>
<feature type="compositionally biased region" description="Pro residues" evidence="9">
    <location>
        <begin position="289"/>
        <end position="298"/>
    </location>
</feature>
<evidence type="ECO:0000256" key="7">
    <source>
        <dbReference type="PROSITE-ProRule" id="PRU00175"/>
    </source>
</evidence>
<protein>
    <recommendedName>
        <fullName evidence="10">RING-type domain-containing protein</fullName>
    </recommendedName>
</protein>
<dbReference type="Gene3D" id="3.30.40.10">
    <property type="entry name" value="Zinc/RING finger domain, C3HC4 (zinc finger)"/>
    <property type="match status" value="1"/>
</dbReference>
<dbReference type="Pfam" id="PF01432">
    <property type="entry name" value="Peptidase_M3"/>
    <property type="match status" value="1"/>
</dbReference>
<feature type="domain" description="RING-type" evidence="10">
    <location>
        <begin position="341"/>
        <end position="378"/>
    </location>
</feature>
<evidence type="ECO:0000259" key="10">
    <source>
        <dbReference type="PROSITE" id="PS50089"/>
    </source>
</evidence>
<reference evidence="11" key="1">
    <citation type="submission" date="2023-08" db="EMBL/GenBank/DDBJ databases">
        <authorList>
            <person name="Chen Y."/>
            <person name="Shah S."/>
            <person name="Dougan E. K."/>
            <person name="Thang M."/>
            <person name="Chan C."/>
        </authorList>
    </citation>
    <scope>NUCLEOTIDE SEQUENCE</scope>
</reference>
<feature type="region of interest" description="Disordered" evidence="9">
    <location>
        <begin position="111"/>
        <end position="323"/>
    </location>
</feature>
<accession>A0AA36IV64</accession>
<comment type="similarity">
    <text evidence="1 8">Belongs to the peptidase M3 family.</text>
</comment>
<keyword evidence="6 8" id="KW-0482">Metalloprotease</keyword>
<organism evidence="11 12">
    <name type="scientific">Effrenium voratum</name>
    <dbReference type="NCBI Taxonomy" id="2562239"/>
    <lineage>
        <taxon>Eukaryota</taxon>
        <taxon>Sar</taxon>
        <taxon>Alveolata</taxon>
        <taxon>Dinophyceae</taxon>
        <taxon>Suessiales</taxon>
        <taxon>Symbiodiniaceae</taxon>
        <taxon>Effrenium</taxon>
    </lineage>
</organism>
<dbReference type="GO" id="GO:0008270">
    <property type="term" value="F:zinc ion binding"/>
    <property type="evidence" value="ECO:0007669"/>
    <property type="project" value="UniProtKB-KW"/>
</dbReference>
<dbReference type="Gene3D" id="3.40.390.10">
    <property type="entry name" value="Collagenase (Catalytic Domain)"/>
    <property type="match status" value="1"/>
</dbReference>
<comment type="cofactor">
    <cofactor evidence="8">
        <name>Zn(2+)</name>
        <dbReference type="ChEBI" id="CHEBI:29105"/>
    </cofactor>
    <text evidence="8">Binds 1 zinc ion.</text>
</comment>
<evidence type="ECO:0000256" key="2">
    <source>
        <dbReference type="ARBA" id="ARBA00022670"/>
    </source>
</evidence>
<dbReference type="SUPFAM" id="SSF57850">
    <property type="entry name" value="RING/U-box"/>
    <property type="match status" value="1"/>
</dbReference>
<evidence type="ECO:0000256" key="6">
    <source>
        <dbReference type="ARBA" id="ARBA00023049"/>
    </source>
</evidence>
<dbReference type="Gene3D" id="1.10.1370.10">
    <property type="entry name" value="Neurolysin, domain 3"/>
    <property type="match status" value="1"/>
</dbReference>
<dbReference type="PROSITE" id="PS50089">
    <property type="entry name" value="ZF_RING_2"/>
    <property type="match status" value="1"/>
</dbReference>
<dbReference type="InterPro" id="IPR013083">
    <property type="entry name" value="Znf_RING/FYVE/PHD"/>
</dbReference>
<evidence type="ECO:0000256" key="1">
    <source>
        <dbReference type="ARBA" id="ARBA00006040"/>
    </source>
</evidence>
<feature type="compositionally biased region" description="Basic and acidic residues" evidence="9">
    <location>
        <begin position="269"/>
        <end position="281"/>
    </location>
</feature>
<dbReference type="InterPro" id="IPR001841">
    <property type="entry name" value="Znf_RING"/>
</dbReference>
<evidence type="ECO:0000256" key="9">
    <source>
        <dbReference type="SAM" id="MobiDB-lite"/>
    </source>
</evidence>
<keyword evidence="12" id="KW-1185">Reference proteome</keyword>
<dbReference type="InterPro" id="IPR001567">
    <property type="entry name" value="Pept_M3A_M3B_dom"/>
</dbReference>
<sequence length="1083" mass="120277">MEGKFEDMDSELGLLLAQDTHTCGPLKFAPRGWGAGLRRGLGEPAEGLPRRAEVPALLEAKRRLQSDQPPQPQPQGVRAWRPHKTPPHRLSPKRTVHEWADAALALQLQLEANESEDDEPRPVSSHESPREVEAEAAETAEAAEAVEAVEAVEAAEAAEAEETTEAEVDDASLALALWLEEELLAPPERPEPPGPPEVPPGGHRAEARHRARARREVASRPELSPRIPRWRVREESPLSGSDEEFYLRLWGLDTSDRRPPAPSRVPPRSPREPRELREWRPIPRTRGQGPPPTPAPGPRPRRSASPRRPSPQREVPNVGDQVAGHTAVISFTPQGSDEEQCTICCENFSQGERLRLLPCLHRYHVACIDRWLSHSQAPSEAGVEPWMWSRRRAAASAAMFRAPGLNSVLNAASAARQILARRNAFEEAVTQSHRGALALRDLSSPWLWLLACRRAQKRLKQAASDKNSKDLQQALERWSELLRFNQVLASTRALRPKLLAGLLYSVTCSSYAKAVNSGMENGMLKPGASGIPSQMLLQIKLQATEKKLVEDMVKKKMKYAQSVQRGLGGKGHLDLGDEDLLGLTEDMKSVWASHFGSAAVWRSTKYRVPVGLDAMNKISSYCQNPGTRRRIFEAFYANFDQVDEAALELLRARKVYAEKLGFKSFADLEMAPLALGNEAAARKFMDQCWQDAQPAVSKVIKKMTEWSQKGAGRKQVSHVDEAFWRALVTREADTWKLAQFLPADRCMPKLLEVVGKAYSVTFREADSANVVSRLINGWHRSVQVFEVTDGPPSTVRQEGSRGLLGYVYLDLYRRTSLIGRPLVDLPGAMRLCPGHAYVGCNLEKPGLSQNKLLNPEELVSVSHELGHAVHILCHQGAPGDFDELPLDVLELPSTLAETIAIQPECMTQYAQHWESSSLPRGDLLRSCQRDAHFFIRVLQTASVSLGLHSQDFDPFGATAADVRKRSVSMWQRYSAIPADPSFTPLGPDAGINVGNGANHVAYLLCYLRVASMLQSKSRSPGRDKWLQPDFARRLRAQLLDQHFPADRMAVIFPTLAQSEGESKPHPLPPLPSDTSLLFRQVAH</sequence>
<keyword evidence="5 8" id="KW-0862">Zinc</keyword>
<dbReference type="AlphaFoldDB" id="A0AA36IV64"/>
<name>A0AA36IV64_9DINO</name>
<dbReference type="InterPro" id="IPR024077">
    <property type="entry name" value="Neurolysin/TOP_dom2"/>
</dbReference>
<evidence type="ECO:0000256" key="8">
    <source>
        <dbReference type="RuleBase" id="RU003435"/>
    </source>
</evidence>
<evidence type="ECO:0000313" key="11">
    <source>
        <dbReference type="EMBL" id="CAJ1394563.1"/>
    </source>
</evidence>
<evidence type="ECO:0000256" key="3">
    <source>
        <dbReference type="ARBA" id="ARBA00022723"/>
    </source>
</evidence>
<feature type="compositionally biased region" description="Basic residues" evidence="9">
    <location>
        <begin position="80"/>
        <end position="92"/>
    </location>
</feature>
<dbReference type="PANTHER" id="PTHR11804">
    <property type="entry name" value="PROTEASE M3 THIMET OLIGOPEPTIDASE-RELATED"/>
    <property type="match status" value="1"/>
</dbReference>
<keyword evidence="4 8" id="KW-0378">Hydrolase</keyword>
<evidence type="ECO:0000256" key="5">
    <source>
        <dbReference type="ARBA" id="ARBA00022833"/>
    </source>
</evidence>
<keyword evidence="7" id="KW-0863">Zinc-finger</keyword>
<comment type="caution">
    <text evidence="11">The sequence shown here is derived from an EMBL/GenBank/DDBJ whole genome shotgun (WGS) entry which is preliminary data.</text>
</comment>
<keyword evidence="2 8" id="KW-0645">Protease</keyword>
<dbReference type="PANTHER" id="PTHR11804:SF84">
    <property type="entry name" value="SACCHAROLYSIN"/>
    <property type="match status" value="1"/>
</dbReference>
<feature type="compositionally biased region" description="Low complexity" evidence="9">
    <location>
        <begin position="137"/>
        <end position="155"/>
    </location>
</feature>
<evidence type="ECO:0000313" key="12">
    <source>
        <dbReference type="Proteomes" id="UP001178507"/>
    </source>
</evidence>
<keyword evidence="3 8" id="KW-0479">Metal-binding</keyword>
<dbReference type="InterPro" id="IPR045090">
    <property type="entry name" value="Pept_M3A_M3B"/>
</dbReference>
<feature type="compositionally biased region" description="Acidic residues" evidence="9">
    <location>
        <begin position="156"/>
        <end position="170"/>
    </location>
</feature>
<proteinExistence type="inferred from homology"/>
<dbReference type="GO" id="GO:0006518">
    <property type="term" value="P:peptide metabolic process"/>
    <property type="evidence" value="ECO:0007669"/>
    <property type="project" value="TreeGrafter"/>
</dbReference>
<dbReference type="EMBL" id="CAUJNA010002890">
    <property type="protein sequence ID" value="CAJ1394563.1"/>
    <property type="molecule type" value="Genomic_DNA"/>
</dbReference>
<gene>
    <name evidence="11" type="ORF">EVOR1521_LOCUS19189</name>
</gene>
<dbReference type="InterPro" id="IPR024079">
    <property type="entry name" value="MetalloPept_cat_dom_sf"/>
</dbReference>